<keyword evidence="3" id="KW-1185">Reference proteome</keyword>
<protein>
    <submittedName>
        <fullName evidence="2">Diguanylate phosphodiesterase</fullName>
    </submittedName>
</protein>
<dbReference type="Proteomes" id="UP000612855">
    <property type="component" value="Unassembled WGS sequence"/>
</dbReference>
<dbReference type="RefSeq" id="WP_188478671.1">
    <property type="nucleotide sequence ID" value="NZ_BMFJ01000002.1"/>
</dbReference>
<evidence type="ECO:0000313" key="3">
    <source>
        <dbReference type="Proteomes" id="UP000612855"/>
    </source>
</evidence>
<evidence type="ECO:0000259" key="1">
    <source>
        <dbReference type="PROSITE" id="PS50883"/>
    </source>
</evidence>
<name>A0A917ABK3_9RHOB</name>
<dbReference type="CDD" id="cd01948">
    <property type="entry name" value="EAL"/>
    <property type="match status" value="1"/>
</dbReference>
<dbReference type="AlphaFoldDB" id="A0A917ABK3"/>
<sequence>MTATELGDYADISRDHLDPLSYAVSARDRTIHATVAEAVRHGNVALAFQPVMQAGTGGRVAFYEGLIRIYDDTGRIIPAGDFIRAVETTETGRLIDCAALDHGMRQLTAHPDLRLAVNMSARSIGYPKWTKTLRKALMRDPTAGERLILEITESSAMLIPELVTGFMAEMRRHGISFALDDFGAGYTSFRYLRDFLFDILKIDGQFTQGIATDADNQVLTRALVAIAQQMDMLTIAEQVETAADAAWLESAGVDCLQGYAYAAPTIHPPWLEEARTGT</sequence>
<dbReference type="InterPro" id="IPR001633">
    <property type="entry name" value="EAL_dom"/>
</dbReference>
<dbReference type="EMBL" id="BMFJ01000002">
    <property type="protein sequence ID" value="GGE40576.1"/>
    <property type="molecule type" value="Genomic_DNA"/>
</dbReference>
<reference evidence="3" key="1">
    <citation type="journal article" date="2019" name="Int. J. Syst. Evol. Microbiol.">
        <title>The Global Catalogue of Microorganisms (GCM) 10K type strain sequencing project: providing services to taxonomists for standard genome sequencing and annotation.</title>
        <authorList>
            <consortium name="The Broad Institute Genomics Platform"/>
            <consortium name="The Broad Institute Genome Sequencing Center for Infectious Disease"/>
            <person name="Wu L."/>
            <person name="Ma J."/>
        </authorList>
    </citation>
    <scope>NUCLEOTIDE SEQUENCE [LARGE SCALE GENOMIC DNA]</scope>
    <source>
        <strain evidence="3">CGMCC 1.12664</strain>
    </source>
</reference>
<dbReference type="PROSITE" id="PS50883">
    <property type="entry name" value="EAL"/>
    <property type="match status" value="1"/>
</dbReference>
<dbReference type="PANTHER" id="PTHR33121:SF79">
    <property type="entry name" value="CYCLIC DI-GMP PHOSPHODIESTERASE PDED-RELATED"/>
    <property type="match status" value="1"/>
</dbReference>
<dbReference type="InterPro" id="IPR050706">
    <property type="entry name" value="Cyclic-di-GMP_PDE-like"/>
</dbReference>
<dbReference type="GO" id="GO:0071111">
    <property type="term" value="F:cyclic-guanylate-specific phosphodiesterase activity"/>
    <property type="evidence" value="ECO:0007669"/>
    <property type="project" value="InterPro"/>
</dbReference>
<dbReference type="SUPFAM" id="SSF141868">
    <property type="entry name" value="EAL domain-like"/>
    <property type="match status" value="1"/>
</dbReference>
<gene>
    <name evidence="2" type="ORF">GCM10011360_30230</name>
</gene>
<proteinExistence type="predicted"/>
<accession>A0A917ABK3</accession>
<evidence type="ECO:0000313" key="2">
    <source>
        <dbReference type="EMBL" id="GGE40576.1"/>
    </source>
</evidence>
<dbReference type="InterPro" id="IPR035919">
    <property type="entry name" value="EAL_sf"/>
</dbReference>
<dbReference type="Gene3D" id="3.20.20.450">
    <property type="entry name" value="EAL domain"/>
    <property type="match status" value="1"/>
</dbReference>
<feature type="domain" description="EAL" evidence="1">
    <location>
        <begin position="28"/>
        <end position="278"/>
    </location>
</feature>
<dbReference type="Pfam" id="PF00563">
    <property type="entry name" value="EAL"/>
    <property type="match status" value="1"/>
</dbReference>
<dbReference type="PANTHER" id="PTHR33121">
    <property type="entry name" value="CYCLIC DI-GMP PHOSPHODIESTERASE PDEF"/>
    <property type="match status" value="1"/>
</dbReference>
<dbReference type="SMART" id="SM00052">
    <property type="entry name" value="EAL"/>
    <property type="match status" value="1"/>
</dbReference>
<organism evidence="2 3">
    <name type="scientific">Primorskyibacter flagellatus</name>
    <dbReference type="NCBI Taxonomy" id="1387277"/>
    <lineage>
        <taxon>Bacteria</taxon>
        <taxon>Pseudomonadati</taxon>
        <taxon>Pseudomonadota</taxon>
        <taxon>Alphaproteobacteria</taxon>
        <taxon>Rhodobacterales</taxon>
        <taxon>Roseobacteraceae</taxon>
        <taxon>Primorskyibacter</taxon>
    </lineage>
</organism>
<comment type="caution">
    <text evidence="2">The sequence shown here is derived from an EMBL/GenBank/DDBJ whole genome shotgun (WGS) entry which is preliminary data.</text>
</comment>